<dbReference type="PANTHER" id="PTHR24273:SF32">
    <property type="entry name" value="HYALIN"/>
    <property type="match status" value="1"/>
</dbReference>
<dbReference type="EMBL" id="CP094358">
    <property type="protein sequence ID" value="UOB19334.1"/>
    <property type="molecule type" value="Genomic_DNA"/>
</dbReference>
<keyword evidence="5" id="KW-1185">Reference proteome</keyword>
<organism evidence="4 5">
    <name type="scientific">Abyssalbus ytuae</name>
    <dbReference type="NCBI Taxonomy" id="2926907"/>
    <lineage>
        <taxon>Bacteria</taxon>
        <taxon>Pseudomonadati</taxon>
        <taxon>Bacteroidota</taxon>
        <taxon>Flavobacteriia</taxon>
        <taxon>Flavobacteriales</taxon>
        <taxon>Flavobacteriaceae</taxon>
        <taxon>Abyssalbus</taxon>
    </lineage>
</organism>
<dbReference type="RefSeq" id="WP_255845950.1">
    <property type="nucleotide sequence ID" value="NZ_CP094358.1"/>
</dbReference>
<evidence type="ECO:0000256" key="2">
    <source>
        <dbReference type="SAM" id="SignalP"/>
    </source>
</evidence>
<evidence type="ECO:0000313" key="5">
    <source>
        <dbReference type="Proteomes" id="UP000831290"/>
    </source>
</evidence>
<proteinExistence type="predicted"/>
<dbReference type="PROSITE" id="PS50825">
    <property type="entry name" value="HYR"/>
    <property type="match status" value="5"/>
</dbReference>
<feature type="domain" description="HYR" evidence="3">
    <location>
        <begin position="606"/>
        <end position="687"/>
    </location>
</feature>
<dbReference type="KEGG" id="fbm:MQE35_08545"/>
<protein>
    <submittedName>
        <fullName evidence="4">HYR domain-containing protein</fullName>
    </submittedName>
</protein>
<dbReference type="InterPro" id="IPR026341">
    <property type="entry name" value="T9SS_type_B"/>
</dbReference>
<feature type="domain" description="HYR" evidence="3">
    <location>
        <begin position="766"/>
        <end position="847"/>
    </location>
</feature>
<feature type="domain" description="HYR" evidence="3">
    <location>
        <begin position="286"/>
        <end position="367"/>
    </location>
</feature>
<sequence>MKKTIILFVLLTIKICVAQDCDILDSEWLTPTPKTVIYTYLGSMVTGIPDAANSVNPTDQKTVFEGFISPNPGSTPVGAASIGLGFLIDPNDNTTFDVNVYNDNGSGRPGALIGGVTGFSPTQLGVIRNNFSNFWFTFPPGIVPATTNFYIGVVLHPGDASDQLIIQSNDNGQGNGDNSNSITTTKFGNERILAVYSRDIDLNIIARLGTYGSFEYSSASYCHNEADPTPTILGTTGGLFTSTPAGLAINATTGTIDLSASNPGQYNITYSVSGTCSTQFTGMITIDNTPPTINCPGNQNGNVNALCQFVLPDYTTLATASDNCGTPVITQTPSPGTLINTNQTITLTATDSGGLTTQCTFSVILSDTTPPSITCPGDQPESFDGNCEFILPDYTGLTISSDNCSTPAITQSPVAGTVITANQTITLTADDGNGNSTPCTFEVILSDTTPPSITCPGDQPESFNSNCEFVLPDYTGLAISSDNCSSPVVIQTPAVGTVITANQTITLTADDGNGNSTPCTFEVILSDTTPPSITCPGDQPESFDSNCEFILPDYTGLAISSDNCSTPAITQTPAAGTVITTNQTITLTADDGNGNSTPCTFEVILSDTTPPSITCPGDQPESFNSNCEFVLPDYTGLAISSDNCSSPVVIQTPAVGTVITANQTITLTADDGNGNSTPCTFEVILSDTTPPSITCPGDQPESFDSNCEFILPDYTGLAISSDNCSTPAITQTPAAGTVITTNQTITLTADDGNGNSTPCTFEVILSDTTPPSITCPGDQPESFDSNCEFILPDYTGLAISSDNCSMPAITQTPAAGTVITTNQTITLTADDGNGNSTPCTFEVILSDTTPPSITCPGDQPESFDSNCEFVLPDYTGLAISSDNCSSPVITQIPVAGTVITTNQTITLTADDGNGNSTPCTFEVILSDTTPPSITCPGDQTENLDLNGLFIIPDYTFLATVTDNCSTPAITQTPVAGTVISSNQTITLIAEDSSGNMSQCAFEIHAIEKVEVQIQTGLDNPTNQSPVDISIVFSESVTDFVASDIIVSNGTVGTLTGSGMSFTAEIIPDSDGLIAVNINPDVITGVLGNGNLPSNEFTIIYDSTPPSFNAFFGDEIVNLLNEQNVGLVIENGEIGSSYNYIITSLEDSSYQVSGMGVVTSGNELFYEDLSAFPNGTIELQIVLTDEVGNESPVTTDEIQKLSGPDAQRIPQGFSPNGDGTNDVWVIPGIEQYPNNQVTVFNRYGKIIWKIKGYDNNLKVWGGETNERSLGNGLADGTYYYVIDYGDFRIRQKSGYLIIKR</sequence>
<evidence type="ECO:0000256" key="1">
    <source>
        <dbReference type="ARBA" id="ARBA00022737"/>
    </source>
</evidence>
<dbReference type="InterPro" id="IPR044048">
    <property type="entry name" value="Big_12"/>
</dbReference>
<name>A0A9E6ZNS0_9FLAO</name>
<dbReference type="InterPro" id="IPR003410">
    <property type="entry name" value="HYR_dom"/>
</dbReference>
<evidence type="ECO:0000313" key="4">
    <source>
        <dbReference type="EMBL" id="UOB19334.1"/>
    </source>
</evidence>
<reference evidence="4" key="1">
    <citation type="submission" date="2022-03" db="EMBL/GenBank/DDBJ databases">
        <title>Description of Abyssus ytuae gen. nov., sp. nov., a novel member of the family Flavobacteriaceae isolated from the sediment of Mariana Trench.</title>
        <authorList>
            <person name="Zhang J."/>
            <person name="Xu X."/>
        </authorList>
    </citation>
    <scope>NUCLEOTIDE SEQUENCE</scope>
    <source>
        <strain evidence="4">MT3330</strain>
    </source>
</reference>
<gene>
    <name evidence="4" type="ORF">MQE35_08545</name>
</gene>
<feature type="signal peptide" evidence="2">
    <location>
        <begin position="1"/>
        <end position="18"/>
    </location>
</feature>
<dbReference type="Pfam" id="PF13585">
    <property type="entry name" value="CHU_C"/>
    <property type="match status" value="1"/>
</dbReference>
<feature type="domain" description="HYR" evidence="3">
    <location>
        <begin position="446"/>
        <end position="527"/>
    </location>
</feature>
<dbReference type="Pfam" id="PF02494">
    <property type="entry name" value="HYR"/>
    <property type="match status" value="2"/>
</dbReference>
<dbReference type="PANTHER" id="PTHR24273">
    <property type="entry name" value="FI04643P-RELATED"/>
    <property type="match status" value="1"/>
</dbReference>
<keyword evidence="1" id="KW-0677">Repeat</keyword>
<keyword evidence="2" id="KW-0732">Signal</keyword>
<feature type="chain" id="PRO_5039052601" evidence="2">
    <location>
        <begin position="19"/>
        <end position="1299"/>
    </location>
</feature>
<dbReference type="Proteomes" id="UP000831290">
    <property type="component" value="Chromosome"/>
</dbReference>
<dbReference type="NCBIfam" id="TIGR04131">
    <property type="entry name" value="Bac_Flav_CTERM"/>
    <property type="match status" value="1"/>
</dbReference>
<dbReference type="Pfam" id="PF19078">
    <property type="entry name" value="Big_12"/>
    <property type="match status" value="1"/>
</dbReference>
<accession>A0A9E6ZNS0</accession>
<evidence type="ECO:0000259" key="3">
    <source>
        <dbReference type="PROSITE" id="PS50825"/>
    </source>
</evidence>
<feature type="domain" description="HYR" evidence="3">
    <location>
        <begin position="926"/>
        <end position="1007"/>
    </location>
</feature>